<evidence type="ECO:0000256" key="1">
    <source>
        <dbReference type="SAM" id="MobiDB-lite"/>
    </source>
</evidence>
<name>A0A6A4CGR6_9STRA</name>
<comment type="caution">
    <text evidence="2">The sequence shown here is derived from an EMBL/GenBank/DDBJ whole genome shotgun (WGS) entry which is preliminary data.</text>
</comment>
<dbReference type="Proteomes" id="UP000434957">
    <property type="component" value="Unassembled WGS sequence"/>
</dbReference>
<evidence type="ECO:0000313" key="2">
    <source>
        <dbReference type="EMBL" id="KAE9290108.1"/>
    </source>
</evidence>
<reference evidence="2 3" key="1">
    <citation type="submission" date="2018-08" db="EMBL/GenBank/DDBJ databases">
        <title>Genomic investigation of the strawberry pathogen Phytophthora fragariae indicates pathogenicity is determined by transcriptional variation in three key races.</title>
        <authorList>
            <person name="Adams T.M."/>
            <person name="Armitage A.D."/>
            <person name="Sobczyk M.K."/>
            <person name="Bates H.J."/>
            <person name="Dunwell J.M."/>
            <person name="Nellist C.F."/>
            <person name="Harrison R.J."/>
        </authorList>
    </citation>
    <scope>NUCLEOTIDE SEQUENCE [LARGE SCALE GENOMIC DNA]</scope>
    <source>
        <strain evidence="2 3">SCRP333</strain>
    </source>
</reference>
<feature type="region of interest" description="Disordered" evidence="1">
    <location>
        <begin position="1"/>
        <end position="24"/>
    </location>
</feature>
<protein>
    <submittedName>
        <fullName evidence="2">Uncharacterized protein</fullName>
    </submittedName>
</protein>
<feature type="non-terminal residue" evidence="2">
    <location>
        <position position="150"/>
    </location>
</feature>
<proteinExistence type="predicted"/>
<sequence length="150" mass="16906">MSRQQARLLHQRRRPSRLRQEAEARSALDRQWRVKLRRETQVSKWWNYGDEDGATKPVITYSNLNCNRSGVVDVEQAKTSAYGYPYPSTSSSSLAVELWKTLKGRKACNRYGVPVPQATNTAADLTWRTPRAANGTTGGGDERGEKLPNP</sequence>
<gene>
    <name evidence="2" type="ORF">PR003_g25372</name>
</gene>
<accession>A0A6A4CGR6</accession>
<dbReference type="EMBL" id="QXFT01003035">
    <property type="protein sequence ID" value="KAE9290108.1"/>
    <property type="molecule type" value="Genomic_DNA"/>
</dbReference>
<feature type="compositionally biased region" description="Basic and acidic residues" evidence="1">
    <location>
        <begin position="140"/>
        <end position="150"/>
    </location>
</feature>
<evidence type="ECO:0000313" key="3">
    <source>
        <dbReference type="Proteomes" id="UP000434957"/>
    </source>
</evidence>
<feature type="region of interest" description="Disordered" evidence="1">
    <location>
        <begin position="122"/>
        <end position="150"/>
    </location>
</feature>
<dbReference type="AlphaFoldDB" id="A0A6A4CGR6"/>
<keyword evidence="3" id="KW-1185">Reference proteome</keyword>
<organism evidence="2 3">
    <name type="scientific">Phytophthora rubi</name>
    <dbReference type="NCBI Taxonomy" id="129364"/>
    <lineage>
        <taxon>Eukaryota</taxon>
        <taxon>Sar</taxon>
        <taxon>Stramenopiles</taxon>
        <taxon>Oomycota</taxon>
        <taxon>Peronosporomycetes</taxon>
        <taxon>Peronosporales</taxon>
        <taxon>Peronosporaceae</taxon>
        <taxon>Phytophthora</taxon>
    </lineage>
</organism>